<evidence type="ECO:0000313" key="2">
    <source>
        <dbReference type="Proteomes" id="UP001159363"/>
    </source>
</evidence>
<dbReference type="EMBL" id="JARBHB010000001">
    <property type="protein sequence ID" value="KAJ8898215.1"/>
    <property type="molecule type" value="Genomic_DNA"/>
</dbReference>
<protein>
    <submittedName>
        <fullName evidence="1">Uncharacterized protein</fullName>
    </submittedName>
</protein>
<name>A0ABQ9INH4_9NEOP</name>
<dbReference type="PANTHER" id="PTHR33198">
    <property type="entry name" value="ANK_REP_REGION DOMAIN-CONTAINING PROTEIN-RELATED"/>
    <property type="match status" value="1"/>
</dbReference>
<evidence type="ECO:0000313" key="1">
    <source>
        <dbReference type="EMBL" id="KAJ8898215.1"/>
    </source>
</evidence>
<reference evidence="1 2" key="1">
    <citation type="submission" date="2023-02" db="EMBL/GenBank/DDBJ databases">
        <title>LHISI_Scaffold_Assembly.</title>
        <authorList>
            <person name="Stuart O.P."/>
            <person name="Cleave R."/>
            <person name="Magrath M.J.L."/>
            <person name="Mikheyev A.S."/>
        </authorList>
    </citation>
    <scope>NUCLEOTIDE SEQUENCE [LARGE SCALE GENOMIC DNA]</scope>
    <source>
        <strain evidence="1">Daus_M_001</strain>
        <tissue evidence="1">Leg muscle</tissue>
    </source>
</reference>
<gene>
    <name evidence="1" type="ORF">PR048_003575</name>
</gene>
<dbReference type="Proteomes" id="UP001159363">
    <property type="component" value="Chromosome 1"/>
</dbReference>
<accession>A0ABQ9INH4</accession>
<dbReference type="PANTHER" id="PTHR33198:SF20">
    <property type="entry name" value="RETROTRANSPOSON GAG DOMAIN-CONTAINING PROTEIN"/>
    <property type="match status" value="1"/>
</dbReference>
<proteinExistence type="predicted"/>
<organism evidence="1 2">
    <name type="scientific">Dryococelus australis</name>
    <dbReference type="NCBI Taxonomy" id="614101"/>
    <lineage>
        <taxon>Eukaryota</taxon>
        <taxon>Metazoa</taxon>
        <taxon>Ecdysozoa</taxon>
        <taxon>Arthropoda</taxon>
        <taxon>Hexapoda</taxon>
        <taxon>Insecta</taxon>
        <taxon>Pterygota</taxon>
        <taxon>Neoptera</taxon>
        <taxon>Polyneoptera</taxon>
        <taxon>Phasmatodea</taxon>
        <taxon>Verophasmatodea</taxon>
        <taxon>Anareolatae</taxon>
        <taxon>Phasmatidae</taxon>
        <taxon>Eurycanthinae</taxon>
        <taxon>Dryococelus</taxon>
    </lineage>
</organism>
<sequence length="302" mass="33707">MSTVKQPNPLRFSANLAENYSYDLYMLAKGAVKQTLDVQTVILLTIIGDEGLEIFNTFDLSSTDRKNLGKVLYCVPRANVSVECHVFFSHDQKDGETIDTYKLCQSCEFGEMKESLIKARIISGLRDSEVKTKLLNTKELSLDKCIKLCKNSEMTQIQLRTVTQGEKAESVNSIHWKTTGTTRGTEQQSILARVVARASKPDNTQARQDVNGSSTQELKELADTGALVQGGPQTKQVVRHGVGRMIFPDSLNQMLNDNKNLFEGVGTFKYTHHIKLKEGAEPHVARLKKIPFHLIDSLTEMG</sequence>
<comment type="caution">
    <text evidence="1">The sequence shown here is derived from an EMBL/GenBank/DDBJ whole genome shotgun (WGS) entry which is preliminary data.</text>
</comment>
<keyword evidence="2" id="KW-1185">Reference proteome</keyword>